<organism evidence="1 2">
    <name type="scientific">Escherichia phage V5</name>
    <dbReference type="NCBI Taxonomy" id="399183"/>
    <lineage>
        <taxon>Viruses</taxon>
        <taxon>Duplodnaviria</taxon>
        <taxon>Heunggongvirae</taxon>
        <taxon>Uroviricota</taxon>
        <taxon>Caudoviricetes</taxon>
        <taxon>Vequintavirinae</taxon>
        <taxon>Vequintavirus</taxon>
        <taxon>Vequintavirus V5</taxon>
    </lineage>
</organism>
<accession>B3RGW2</accession>
<dbReference type="GeneID" id="6446772"/>
<dbReference type="Proteomes" id="UP000203832">
    <property type="component" value="Segment"/>
</dbReference>
<dbReference type="EMBL" id="DQ832317">
    <property type="protein sequence ID" value="ABI79243.1"/>
    <property type="molecule type" value="Genomic_DNA"/>
</dbReference>
<name>B3RGW2_9CAUD</name>
<evidence type="ECO:0000313" key="2">
    <source>
        <dbReference type="Proteomes" id="UP000203832"/>
    </source>
</evidence>
<sequence length="32" mass="3842">MFIPANNLYFFDGQIVERCGSGDHWVPWWSRL</sequence>
<reference evidence="1 2" key="1">
    <citation type="journal article" date="2013" name="Virol. J.">
        <title>The host-range, genomics and proteomics of Escherichia coli O157:H7 bacteriophage rV5.</title>
        <authorList>
            <person name="Kropinski A.M."/>
            <person name="Waddell T."/>
            <person name="Meng J."/>
            <person name="Franklin K."/>
            <person name="Ackermann H.W."/>
            <person name="Ahmed R."/>
            <person name="Mazzocco A."/>
            <person name="Yates J."/>
            <person name="Lingohr E.J."/>
            <person name="Johnson R.P."/>
        </authorList>
    </citation>
    <scope>NUCLEOTIDE SEQUENCE [LARGE SCALE GENOMIC DNA]</scope>
</reference>
<protein>
    <submittedName>
        <fullName evidence="1">Uncharacterized protein</fullName>
    </submittedName>
</protein>
<evidence type="ECO:0000313" key="1">
    <source>
        <dbReference type="EMBL" id="ABI79243.1"/>
    </source>
</evidence>
<dbReference type="RefSeq" id="YP_002003675.1">
    <property type="nucleotide sequence ID" value="NC_011041.1"/>
</dbReference>
<proteinExistence type="predicted"/>
<keyword evidence="2" id="KW-1185">Reference proteome</keyword>
<dbReference type="KEGG" id="vg:6446772"/>